<evidence type="ECO:0000313" key="8">
    <source>
        <dbReference type="Proteomes" id="UP000019678"/>
    </source>
</evidence>
<feature type="compositionally biased region" description="Low complexity" evidence="5">
    <location>
        <begin position="395"/>
        <end position="415"/>
    </location>
</feature>
<comment type="similarity">
    <text evidence="1 4">Belongs to the pseudouridine synthase TruD family.</text>
</comment>
<keyword evidence="2 4" id="KW-0819">tRNA processing</keyword>
<dbReference type="Gene3D" id="3.30.2350.20">
    <property type="entry name" value="TruD, catalytic domain"/>
    <property type="match status" value="1"/>
</dbReference>
<feature type="region of interest" description="Disordered" evidence="5">
    <location>
        <begin position="395"/>
        <end position="428"/>
    </location>
</feature>
<dbReference type="PANTHER" id="PTHR47811">
    <property type="entry name" value="TRNA PSEUDOURIDINE SYNTHASE D"/>
    <property type="match status" value="1"/>
</dbReference>
<dbReference type="HAMAP" id="MF_01082">
    <property type="entry name" value="TruD"/>
    <property type="match status" value="1"/>
</dbReference>
<reference evidence="7 8" key="1">
    <citation type="submission" date="2013-05" db="EMBL/GenBank/DDBJ databases">
        <title>Genome assembly of Chondromyces apiculatus DSM 436.</title>
        <authorList>
            <person name="Sharma G."/>
            <person name="Khatri I."/>
            <person name="Kaur C."/>
            <person name="Mayilraj S."/>
            <person name="Subramanian S."/>
        </authorList>
    </citation>
    <scope>NUCLEOTIDE SEQUENCE [LARGE SCALE GENOMIC DNA]</scope>
    <source>
        <strain evidence="7 8">DSM 436</strain>
    </source>
</reference>
<dbReference type="InterPro" id="IPR020103">
    <property type="entry name" value="PsdUridine_synth_cat_dom_sf"/>
</dbReference>
<dbReference type="SUPFAM" id="SSF55120">
    <property type="entry name" value="Pseudouridine synthase"/>
    <property type="match status" value="1"/>
</dbReference>
<dbReference type="AlphaFoldDB" id="A0A017TG92"/>
<evidence type="ECO:0000256" key="5">
    <source>
        <dbReference type="SAM" id="MobiDB-lite"/>
    </source>
</evidence>
<evidence type="ECO:0000256" key="2">
    <source>
        <dbReference type="ARBA" id="ARBA00022694"/>
    </source>
</evidence>
<dbReference type="PROSITE" id="PS50984">
    <property type="entry name" value="TRUD"/>
    <property type="match status" value="1"/>
</dbReference>
<dbReference type="Pfam" id="PF01142">
    <property type="entry name" value="TruD"/>
    <property type="match status" value="2"/>
</dbReference>
<dbReference type="OrthoDB" id="1550679at2"/>
<protein>
    <recommendedName>
        <fullName evidence="4">tRNA pseudouridine synthase D</fullName>
        <ecNumber evidence="4">5.4.99.27</ecNumber>
    </recommendedName>
    <alternativeName>
        <fullName evidence="4">tRNA pseudouridine(13) synthase</fullName>
    </alternativeName>
    <alternativeName>
        <fullName evidence="4">tRNA pseudouridylate synthase D</fullName>
    </alternativeName>
    <alternativeName>
        <fullName evidence="4">tRNA-uridine isomerase D</fullName>
    </alternativeName>
</protein>
<dbReference type="GO" id="GO:0003723">
    <property type="term" value="F:RNA binding"/>
    <property type="evidence" value="ECO:0007669"/>
    <property type="project" value="InterPro"/>
</dbReference>
<dbReference type="InterPro" id="IPR043165">
    <property type="entry name" value="TruD_insert_sf"/>
</dbReference>
<comment type="function">
    <text evidence="4">Responsible for synthesis of pseudouridine from uracil-13 in transfer RNAs.</text>
</comment>
<proteinExistence type="inferred from homology"/>
<dbReference type="Gene3D" id="3.30.2340.10">
    <property type="entry name" value="TruD, insertion domain"/>
    <property type="match status" value="1"/>
</dbReference>
<dbReference type="PANTHER" id="PTHR47811:SF1">
    <property type="entry name" value="TRNA PSEUDOURIDINE SYNTHASE D"/>
    <property type="match status" value="1"/>
</dbReference>
<organism evidence="7 8">
    <name type="scientific">Chondromyces apiculatus DSM 436</name>
    <dbReference type="NCBI Taxonomy" id="1192034"/>
    <lineage>
        <taxon>Bacteria</taxon>
        <taxon>Pseudomonadati</taxon>
        <taxon>Myxococcota</taxon>
        <taxon>Polyangia</taxon>
        <taxon>Polyangiales</taxon>
        <taxon>Polyangiaceae</taxon>
        <taxon>Chondromyces</taxon>
    </lineage>
</organism>
<evidence type="ECO:0000313" key="7">
    <source>
        <dbReference type="EMBL" id="EYF07937.1"/>
    </source>
</evidence>
<dbReference type="InterPro" id="IPR001656">
    <property type="entry name" value="PsdUridine_synth_TruD"/>
</dbReference>
<evidence type="ECO:0000256" key="3">
    <source>
        <dbReference type="ARBA" id="ARBA00023235"/>
    </source>
</evidence>
<keyword evidence="8" id="KW-1185">Reference proteome</keyword>
<evidence type="ECO:0000259" key="6">
    <source>
        <dbReference type="PROSITE" id="PS50984"/>
    </source>
</evidence>
<evidence type="ECO:0000256" key="1">
    <source>
        <dbReference type="ARBA" id="ARBA00007953"/>
    </source>
</evidence>
<evidence type="ECO:0000256" key="4">
    <source>
        <dbReference type="HAMAP-Rule" id="MF_01082"/>
    </source>
</evidence>
<sequence length="428" mass="45254">MAPGAGASGHLPVGRLTPAGVIGPISTLDAAAIYVTLRAVTTAPDPRASVPTLPHGVIRRSPEDFIVDEIPAYAPSGRGEHVFVTFRKTRLNTPDAVRILARALGADPRAAGYAGMKDRHAITTQTASFQLPLGVDPEPLLAAAEFPGIEVLSVARHDHKLKPGHLVGNRFRVVVRDVTESGAAVALERLAEASRTGVPNAFGAQRFGRDGDNPERALAWVSGKSRGPRDRREQRLLFSALQSRWFNEVLAAREADGSWTAVLPGDLAKRHDSGGLFLVALEGPELDDAQARAASGALSATGPMFGRKMRWPAGAVLDLERAVLSRDLDDPHRLDAFAHAGEGTRRPLRMMVDGLEASVLPDDERAIAATFVLPKGGYATTLLARAFHLLDAAAPPRAAGGAGDAEAGNTEAGNTENEEEVETEAPPT</sequence>
<comment type="catalytic activity">
    <reaction evidence="4">
        <text>uridine(13) in tRNA = pseudouridine(13) in tRNA</text>
        <dbReference type="Rhea" id="RHEA:42540"/>
        <dbReference type="Rhea" id="RHEA-COMP:10105"/>
        <dbReference type="Rhea" id="RHEA-COMP:10106"/>
        <dbReference type="ChEBI" id="CHEBI:65314"/>
        <dbReference type="ChEBI" id="CHEBI:65315"/>
        <dbReference type="EC" id="5.4.99.27"/>
    </reaction>
</comment>
<dbReference type="eggNOG" id="COG0585">
    <property type="taxonomic scope" value="Bacteria"/>
</dbReference>
<dbReference type="GO" id="GO:0005829">
    <property type="term" value="C:cytosol"/>
    <property type="evidence" value="ECO:0007669"/>
    <property type="project" value="TreeGrafter"/>
</dbReference>
<name>A0A017TG92_9BACT</name>
<dbReference type="InterPro" id="IPR011760">
    <property type="entry name" value="PsdUridine_synth_TruD_insert"/>
</dbReference>
<dbReference type="EMBL" id="ASRX01000006">
    <property type="protein sequence ID" value="EYF07937.1"/>
    <property type="molecule type" value="Genomic_DNA"/>
</dbReference>
<dbReference type="GO" id="GO:0031119">
    <property type="term" value="P:tRNA pseudouridine synthesis"/>
    <property type="evidence" value="ECO:0007669"/>
    <property type="project" value="UniProtKB-UniRule"/>
</dbReference>
<dbReference type="InterPro" id="IPR042214">
    <property type="entry name" value="TruD_catalytic"/>
</dbReference>
<keyword evidence="3 4" id="KW-0413">Isomerase</keyword>
<accession>A0A017TG92</accession>
<feature type="active site" description="Nucleophile" evidence="4">
    <location>
        <position position="118"/>
    </location>
</feature>
<dbReference type="Proteomes" id="UP000019678">
    <property type="component" value="Unassembled WGS sequence"/>
</dbReference>
<feature type="domain" description="TRUD" evidence="6">
    <location>
        <begin position="197"/>
        <end position="350"/>
    </location>
</feature>
<dbReference type="EC" id="5.4.99.27" evidence="4"/>
<gene>
    <name evidence="4" type="primary">truD</name>
    <name evidence="7" type="ORF">CAP_6959</name>
</gene>
<dbReference type="InterPro" id="IPR050170">
    <property type="entry name" value="TruD_pseudoU_synthase"/>
</dbReference>
<comment type="caution">
    <text evidence="7">The sequence shown here is derived from an EMBL/GenBank/DDBJ whole genome shotgun (WGS) entry which is preliminary data.</text>
</comment>
<dbReference type="GO" id="GO:0160150">
    <property type="term" value="F:tRNA pseudouridine(13) synthase activity"/>
    <property type="evidence" value="ECO:0007669"/>
    <property type="project" value="UniProtKB-EC"/>
</dbReference>
<dbReference type="STRING" id="1192034.CAP_6959"/>
<feature type="compositionally biased region" description="Acidic residues" evidence="5">
    <location>
        <begin position="416"/>
        <end position="428"/>
    </location>
</feature>